<proteinExistence type="inferred from homology"/>
<gene>
    <name evidence="11" type="ORF">AAG747_26430</name>
</gene>
<keyword evidence="4 8" id="KW-0812">Transmembrane</keyword>
<sequence length="783" mass="88208">MKITAILFICLLNSILLSAQHQSSITGQVLDALKNPIISAHIKIKNTDIVGVTGINGFFNLDNIPEGVYEIEASSIGFIAQQQEVKLEKNQRVQLNFILQENVHQLDDITIVSQSVKSQKEEAAQAITVIDTKDVSIKTGDLGEMMAGVQGISVRRSGGLGDKTSFSLNGLSGNQIRFFLDGIPLEFHGYTFGISTVPTNLVDHIEVYKGVVPIKFGADALGGAVNIISPEVTSKLGGFASYQTGSFGTQRTSLYVKKLNEDTGVFFDVNGFYDYAKNNYKVEVEVPDDKGKLREVTVPRFHDAYKGQGASITFGVQNKPWVKELSIKGYFTDYTKEIQHNYLMEGIPYGEVMSYRKSAGTLLKYRNDFGTRIALDAAMGYNYRERQFTDVADCTYNWFGECIAKRNVPGEIPTLSSANQASNLFTWNYNLFARITADWKLAENHSISITLAPTHTRQTGDDKMLNSFDPFDVQRTVLTWVNGIEYNAGLFESKLENTFFVKNYLQHIASEQLTPPNDELTITERTVNYFGFGNGLHYKLSRQFSTKLTYEYATRLPQPDELFGDGLTLGNLDLKPESSHNVNLEFSLKNKYPASRWLIRSNIFLRKIENLILLVPGEVRTSYQNVFEATSTGIEIAAKWTSKNDKLSLAANSTYQNYYNNSEEGLFKTFHGDRIPNIPYFFANVSGTYALRNLLKNNDKLSFFWSTRHVHKFFRSWESGGLNKQGIPSQQVHNAGTTYQNKFASIRYDLTIEVQNLTNNKNFDFYGVQKPGRAVYVKLLFQI</sequence>
<dbReference type="SUPFAM" id="SSF49464">
    <property type="entry name" value="Carboxypeptidase regulatory domain-like"/>
    <property type="match status" value="1"/>
</dbReference>
<dbReference type="InterPro" id="IPR039426">
    <property type="entry name" value="TonB-dep_rcpt-like"/>
</dbReference>
<dbReference type="InterPro" id="IPR036942">
    <property type="entry name" value="Beta-barrel_TonB_sf"/>
</dbReference>
<dbReference type="InterPro" id="IPR008969">
    <property type="entry name" value="CarboxyPept-like_regulatory"/>
</dbReference>
<dbReference type="GO" id="GO:0015344">
    <property type="term" value="F:siderophore uptake transmembrane transporter activity"/>
    <property type="evidence" value="ECO:0007669"/>
    <property type="project" value="TreeGrafter"/>
</dbReference>
<protein>
    <submittedName>
        <fullName evidence="11">TonB-dependent receptor plug domain-containing protein</fullName>
    </submittedName>
</protein>
<evidence type="ECO:0000256" key="1">
    <source>
        <dbReference type="ARBA" id="ARBA00004571"/>
    </source>
</evidence>
<dbReference type="EMBL" id="JBDKWZ010000023">
    <property type="protein sequence ID" value="MEN7551482.1"/>
    <property type="molecule type" value="Genomic_DNA"/>
</dbReference>
<dbReference type="GO" id="GO:0009279">
    <property type="term" value="C:cell outer membrane"/>
    <property type="evidence" value="ECO:0007669"/>
    <property type="project" value="UniProtKB-SubCell"/>
</dbReference>
<evidence type="ECO:0000313" key="11">
    <source>
        <dbReference type="EMBL" id="MEN7551482.1"/>
    </source>
</evidence>
<keyword evidence="11" id="KW-0675">Receptor</keyword>
<accession>A0AAW9SDM0</accession>
<keyword evidence="3 8" id="KW-1134">Transmembrane beta strand</keyword>
<evidence type="ECO:0000259" key="10">
    <source>
        <dbReference type="Pfam" id="PF07715"/>
    </source>
</evidence>
<evidence type="ECO:0000256" key="5">
    <source>
        <dbReference type="ARBA" id="ARBA00022729"/>
    </source>
</evidence>
<comment type="subcellular location">
    <subcellularLocation>
        <location evidence="1 8">Cell outer membrane</location>
        <topology evidence="1 8">Multi-pass membrane protein</topology>
    </subcellularLocation>
</comment>
<keyword evidence="5 9" id="KW-0732">Signal</keyword>
<evidence type="ECO:0000256" key="2">
    <source>
        <dbReference type="ARBA" id="ARBA00022448"/>
    </source>
</evidence>
<evidence type="ECO:0000256" key="3">
    <source>
        <dbReference type="ARBA" id="ARBA00022452"/>
    </source>
</evidence>
<organism evidence="11 12">
    <name type="scientific">Rapidithrix thailandica</name>
    <dbReference type="NCBI Taxonomy" id="413964"/>
    <lineage>
        <taxon>Bacteria</taxon>
        <taxon>Pseudomonadati</taxon>
        <taxon>Bacteroidota</taxon>
        <taxon>Cytophagia</taxon>
        <taxon>Cytophagales</taxon>
        <taxon>Flammeovirgaceae</taxon>
        <taxon>Rapidithrix</taxon>
    </lineage>
</organism>
<dbReference type="AlphaFoldDB" id="A0AAW9SDM0"/>
<dbReference type="PANTHER" id="PTHR30069">
    <property type="entry name" value="TONB-DEPENDENT OUTER MEMBRANE RECEPTOR"/>
    <property type="match status" value="1"/>
</dbReference>
<reference evidence="11 12" key="1">
    <citation type="submission" date="2024-04" db="EMBL/GenBank/DDBJ databases">
        <title>Novel genus in family Flammeovirgaceae.</title>
        <authorList>
            <person name="Nguyen T.H."/>
            <person name="Vuong T.Q."/>
            <person name="Le H."/>
            <person name="Kim S.-G."/>
        </authorList>
    </citation>
    <scope>NUCLEOTIDE SEQUENCE [LARGE SCALE GENOMIC DNA]</scope>
    <source>
        <strain evidence="11 12">JCM 23209</strain>
    </source>
</reference>
<name>A0AAW9SDM0_9BACT</name>
<evidence type="ECO:0000256" key="4">
    <source>
        <dbReference type="ARBA" id="ARBA00022692"/>
    </source>
</evidence>
<dbReference type="PANTHER" id="PTHR30069:SF29">
    <property type="entry name" value="HEMOGLOBIN AND HEMOGLOBIN-HAPTOGLOBIN-BINDING PROTEIN 1-RELATED"/>
    <property type="match status" value="1"/>
</dbReference>
<dbReference type="Pfam" id="PF07715">
    <property type="entry name" value="Plug"/>
    <property type="match status" value="1"/>
</dbReference>
<dbReference type="SUPFAM" id="SSF56935">
    <property type="entry name" value="Porins"/>
    <property type="match status" value="1"/>
</dbReference>
<dbReference type="Gene3D" id="2.60.40.1120">
    <property type="entry name" value="Carboxypeptidase-like, regulatory domain"/>
    <property type="match status" value="1"/>
</dbReference>
<keyword evidence="6 8" id="KW-0472">Membrane</keyword>
<evidence type="ECO:0000256" key="9">
    <source>
        <dbReference type="SAM" id="SignalP"/>
    </source>
</evidence>
<evidence type="ECO:0000313" key="12">
    <source>
        <dbReference type="Proteomes" id="UP001403385"/>
    </source>
</evidence>
<evidence type="ECO:0000256" key="8">
    <source>
        <dbReference type="PROSITE-ProRule" id="PRU01360"/>
    </source>
</evidence>
<keyword evidence="2 8" id="KW-0813">Transport</keyword>
<keyword evidence="12" id="KW-1185">Reference proteome</keyword>
<evidence type="ECO:0000256" key="7">
    <source>
        <dbReference type="ARBA" id="ARBA00023237"/>
    </source>
</evidence>
<dbReference type="InterPro" id="IPR012910">
    <property type="entry name" value="Plug_dom"/>
</dbReference>
<dbReference type="Pfam" id="PF13715">
    <property type="entry name" value="CarbopepD_reg_2"/>
    <property type="match status" value="1"/>
</dbReference>
<dbReference type="PROSITE" id="PS52016">
    <property type="entry name" value="TONB_DEPENDENT_REC_3"/>
    <property type="match status" value="1"/>
</dbReference>
<keyword evidence="7 8" id="KW-0998">Cell outer membrane</keyword>
<dbReference type="InterPro" id="IPR037066">
    <property type="entry name" value="Plug_dom_sf"/>
</dbReference>
<dbReference type="Gene3D" id="2.170.130.10">
    <property type="entry name" value="TonB-dependent receptor, plug domain"/>
    <property type="match status" value="1"/>
</dbReference>
<dbReference type="RefSeq" id="WP_346824263.1">
    <property type="nucleotide sequence ID" value="NZ_JBDKWZ010000023.1"/>
</dbReference>
<comment type="caution">
    <text evidence="11">The sequence shown here is derived from an EMBL/GenBank/DDBJ whole genome shotgun (WGS) entry which is preliminary data.</text>
</comment>
<comment type="similarity">
    <text evidence="8">Belongs to the TonB-dependent receptor family.</text>
</comment>
<dbReference type="Proteomes" id="UP001403385">
    <property type="component" value="Unassembled WGS sequence"/>
</dbReference>
<feature type="signal peptide" evidence="9">
    <location>
        <begin position="1"/>
        <end position="19"/>
    </location>
</feature>
<dbReference type="Gene3D" id="2.40.170.20">
    <property type="entry name" value="TonB-dependent receptor, beta-barrel domain"/>
    <property type="match status" value="1"/>
</dbReference>
<evidence type="ECO:0000256" key="6">
    <source>
        <dbReference type="ARBA" id="ARBA00023136"/>
    </source>
</evidence>
<feature type="chain" id="PRO_5043936952" evidence="9">
    <location>
        <begin position="20"/>
        <end position="783"/>
    </location>
</feature>
<dbReference type="GO" id="GO:0044718">
    <property type="term" value="P:siderophore transmembrane transport"/>
    <property type="evidence" value="ECO:0007669"/>
    <property type="project" value="TreeGrafter"/>
</dbReference>
<feature type="domain" description="TonB-dependent receptor plug" evidence="10">
    <location>
        <begin position="120"/>
        <end position="224"/>
    </location>
</feature>